<evidence type="ECO:0000313" key="1">
    <source>
        <dbReference type="EMBL" id="MDO9714815.1"/>
    </source>
</evidence>
<sequence>MPADARVLLATKPVDFRRGAHALAALAAEMLGENPYSGVVLVFRPKRGDKVKIVHWDASGLVL</sequence>
<dbReference type="EMBL" id="JAUTWS010000629">
    <property type="protein sequence ID" value="MDO9714815.1"/>
    <property type="molecule type" value="Genomic_DNA"/>
</dbReference>
<dbReference type="InterPro" id="IPR008878">
    <property type="entry name" value="Transposase_IS66_Orf2"/>
</dbReference>
<name>A0ABT9EFK1_9PROT</name>
<evidence type="ECO:0000313" key="2">
    <source>
        <dbReference type="Proteomes" id="UP001243009"/>
    </source>
</evidence>
<dbReference type="NCBIfam" id="NF033819">
    <property type="entry name" value="IS66_TnpB"/>
    <property type="match status" value="1"/>
</dbReference>
<dbReference type="PANTHER" id="PTHR36455">
    <property type="match status" value="1"/>
</dbReference>
<feature type="non-terminal residue" evidence="1">
    <location>
        <position position="63"/>
    </location>
</feature>
<dbReference type="Pfam" id="PF05717">
    <property type="entry name" value="TnpB_IS66"/>
    <property type="match status" value="1"/>
</dbReference>
<keyword evidence="2" id="KW-1185">Reference proteome</keyword>
<accession>A0ABT9EFK1</accession>
<gene>
    <name evidence="1" type="primary">tnpB</name>
    <name evidence="1" type="ORF">Q7A36_41505</name>
</gene>
<comment type="caution">
    <text evidence="1">The sequence shown here is derived from an EMBL/GenBank/DDBJ whole genome shotgun (WGS) entry which is preliminary data.</text>
</comment>
<dbReference type="Proteomes" id="UP001243009">
    <property type="component" value="Unassembled WGS sequence"/>
</dbReference>
<organism evidence="1 2">
    <name type="scientific">Paracraurococcus lichenis</name>
    <dbReference type="NCBI Taxonomy" id="3064888"/>
    <lineage>
        <taxon>Bacteria</taxon>
        <taxon>Pseudomonadati</taxon>
        <taxon>Pseudomonadota</taxon>
        <taxon>Alphaproteobacteria</taxon>
        <taxon>Acetobacterales</taxon>
        <taxon>Roseomonadaceae</taxon>
        <taxon>Paracraurococcus</taxon>
    </lineage>
</organism>
<dbReference type="RefSeq" id="WP_305109578.1">
    <property type="nucleotide sequence ID" value="NZ_JAUTWS010000629.1"/>
</dbReference>
<protein>
    <submittedName>
        <fullName evidence="1">IS66 family insertion sequence element accessory protein TnpB</fullName>
    </submittedName>
</protein>
<reference evidence="1 2" key="1">
    <citation type="submission" date="2023-08" db="EMBL/GenBank/DDBJ databases">
        <title>The draft genome sequence of Paracraurococcus sp. LOR1-02.</title>
        <authorList>
            <person name="Kingkaew E."/>
            <person name="Tanasupawat S."/>
        </authorList>
    </citation>
    <scope>NUCLEOTIDE SEQUENCE [LARGE SCALE GENOMIC DNA]</scope>
    <source>
        <strain evidence="1 2">LOR1-02</strain>
    </source>
</reference>
<proteinExistence type="predicted"/>
<dbReference type="PANTHER" id="PTHR36455:SF1">
    <property type="entry name" value="BLR8292 PROTEIN"/>
    <property type="match status" value="1"/>
</dbReference>